<dbReference type="GO" id="GO:0004713">
    <property type="term" value="F:protein tyrosine kinase activity"/>
    <property type="evidence" value="ECO:0007669"/>
    <property type="project" value="TreeGrafter"/>
</dbReference>
<keyword evidence="1" id="KW-1133">Transmembrane helix</keyword>
<gene>
    <name evidence="2" type="ORF">DK427_18325</name>
</gene>
<dbReference type="EMBL" id="CP029551">
    <property type="protein sequence ID" value="AWN37438.1"/>
    <property type="molecule type" value="Genomic_DNA"/>
</dbReference>
<dbReference type="PANTHER" id="PTHR32309:SF13">
    <property type="entry name" value="FERRIC ENTEROBACTIN TRANSPORT PROTEIN FEPE"/>
    <property type="match status" value="1"/>
</dbReference>
<evidence type="ECO:0000313" key="2">
    <source>
        <dbReference type="EMBL" id="AWN37438.1"/>
    </source>
</evidence>
<keyword evidence="3" id="KW-1185">Reference proteome</keyword>
<dbReference type="OrthoDB" id="7800844at2"/>
<accession>A0A2U8VVQ1</accession>
<dbReference type="KEGG" id="meti:DK427_18325"/>
<evidence type="ECO:0000313" key="3">
    <source>
        <dbReference type="Proteomes" id="UP000246058"/>
    </source>
</evidence>
<keyword evidence="1" id="KW-0812">Transmembrane</keyword>
<protein>
    <submittedName>
        <fullName evidence="2">Capsule biosynthesis protein</fullName>
    </submittedName>
</protein>
<reference evidence="2 3" key="1">
    <citation type="submission" date="2018-05" db="EMBL/GenBank/DDBJ databases">
        <title>Complete Genome Sequence of Methylobacterium sp. 17Sr1-43.</title>
        <authorList>
            <person name="Srinivasan S."/>
        </authorList>
    </citation>
    <scope>NUCLEOTIDE SEQUENCE [LARGE SCALE GENOMIC DNA]</scope>
    <source>
        <strain evidence="2 3">17Sr1-43</strain>
    </source>
</reference>
<organism evidence="2 3">
    <name type="scientific">Methylobacterium radiodurans</name>
    <dbReference type="NCBI Taxonomy" id="2202828"/>
    <lineage>
        <taxon>Bacteria</taxon>
        <taxon>Pseudomonadati</taxon>
        <taxon>Pseudomonadota</taxon>
        <taxon>Alphaproteobacteria</taxon>
        <taxon>Hyphomicrobiales</taxon>
        <taxon>Methylobacteriaceae</taxon>
        <taxon>Methylobacterium</taxon>
    </lineage>
</organism>
<keyword evidence="1" id="KW-0472">Membrane</keyword>
<dbReference type="Proteomes" id="UP000246058">
    <property type="component" value="Chromosome"/>
</dbReference>
<feature type="transmembrane region" description="Helical" evidence="1">
    <location>
        <begin position="409"/>
        <end position="431"/>
    </location>
</feature>
<evidence type="ECO:0000256" key="1">
    <source>
        <dbReference type="SAM" id="Phobius"/>
    </source>
</evidence>
<dbReference type="GO" id="GO:0005886">
    <property type="term" value="C:plasma membrane"/>
    <property type="evidence" value="ECO:0007669"/>
    <property type="project" value="TreeGrafter"/>
</dbReference>
<dbReference type="PANTHER" id="PTHR32309">
    <property type="entry name" value="TYROSINE-PROTEIN KINASE"/>
    <property type="match status" value="1"/>
</dbReference>
<sequence>MSVDEVKQGERIRGLVDFAQRSLTELRRGAETIEPIRTEGGRALVQRARERLAWTRLPGLRPPDTRPVSYTRVLLWRFGLFVALPTAVIGLYLFVFASNQYVAEAKFAVRGNVEPMEHSNLGEFAALIQKHNSQDSYIVRDFIRSQTLVAAMEKSVGLSKIFSRDEADFWARYSDPQPIEELTKYWRSQIGAHIDAISGVIQLSVRTFTPQDSLTIAQEIVTRAERLINEISRRAQADMLVQAQKDADVAQARLREAHLALQRFRNSWGIIDPVKAAESTMTTMLTLRRDKIKAENDLQVLRASNLDEKSRSIQVLVANVAAIDQQMRDLQAQLTRDGLGQDGSPTMANALLEYEGLMVERTIAEKLHESASNLLDRARVSAGKQHIFLAVIEPPVLPTDSLYPHRGHALFVAFFCCVLVFCSFSLILSGIRDQRI</sequence>
<dbReference type="AlphaFoldDB" id="A0A2U8VVQ1"/>
<name>A0A2U8VVQ1_9HYPH</name>
<dbReference type="InterPro" id="IPR050445">
    <property type="entry name" value="Bact_polysacc_biosynth/exp"/>
</dbReference>
<dbReference type="RefSeq" id="WP_109952516.1">
    <property type="nucleotide sequence ID" value="NZ_CP029551.1"/>
</dbReference>
<feature type="transmembrane region" description="Helical" evidence="1">
    <location>
        <begin position="74"/>
        <end position="97"/>
    </location>
</feature>
<proteinExistence type="predicted"/>